<keyword evidence="4 6" id="KW-1133">Transmembrane helix</keyword>
<dbReference type="AlphaFoldDB" id="A0A6J4RZV3"/>
<dbReference type="GO" id="GO:0005886">
    <property type="term" value="C:plasma membrane"/>
    <property type="evidence" value="ECO:0007669"/>
    <property type="project" value="UniProtKB-SubCell"/>
</dbReference>
<evidence type="ECO:0000313" key="7">
    <source>
        <dbReference type="EMBL" id="CAA9486124.1"/>
    </source>
</evidence>
<name>A0A6J4RZV3_9ACTN</name>
<dbReference type="Pfam" id="PF09678">
    <property type="entry name" value="Caa3_CtaG"/>
    <property type="match status" value="1"/>
</dbReference>
<organism evidence="7">
    <name type="scientific">uncultured Rubrobacteraceae bacterium</name>
    <dbReference type="NCBI Taxonomy" id="349277"/>
    <lineage>
        <taxon>Bacteria</taxon>
        <taxon>Bacillati</taxon>
        <taxon>Actinomycetota</taxon>
        <taxon>Rubrobacteria</taxon>
        <taxon>Rubrobacterales</taxon>
        <taxon>Rubrobacteraceae</taxon>
        <taxon>environmental samples</taxon>
    </lineage>
</organism>
<evidence type="ECO:0000256" key="4">
    <source>
        <dbReference type="ARBA" id="ARBA00022989"/>
    </source>
</evidence>
<evidence type="ECO:0000256" key="3">
    <source>
        <dbReference type="ARBA" id="ARBA00022692"/>
    </source>
</evidence>
<proteinExistence type="predicted"/>
<keyword evidence="3 6" id="KW-0812">Transmembrane</keyword>
<keyword evidence="5 6" id="KW-0472">Membrane</keyword>
<sequence>GQVGTAFLSAVLIWGPPLYPFYDAEHELWGLSAAADQRIGGLTMMVVDMLAALSVAGWVVFGALARADRRGRRGRASGSKPSPAA</sequence>
<evidence type="ECO:0000256" key="5">
    <source>
        <dbReference type="ARBA" id="ARBA00023136"/>
    </source>
</evidence>
<evidence type="ECO:0000256" key="2">
    <source>
        <dbReference type="ARBA" id="ARBA00022475"/>
    </source>
</evidence>
<keyword evidence="2" id="KW-1003">Cell membrane</keyword>
<dbReference type="EMBL" id="CADCVM010000177">
    <property type="protein sequence ID" value="CAA9486124.1"/>
    <property type="molecule type" value="Genomic_DNA"/>
</dbReference>
<evidence type="ECO:0000256" key="6">
    <source>
        <dbReference type="SAM" id="Phobius"/>
    </source>
</evidence>
<reference evidence="7" key="1">
    <citation type="submission" date="2020-02" db="EMBL/GenBank/DDBJ databases">
        <authorList>
            <person name="Meier V. D."/>
        </authorList>
    </citation>
    <scope>NUCLEOTIDE SEQUENCE</scope>
    <source>
        <strain evidence="7">AVDCRST_MAG05</strain>
    </source>
</reference>
<evidence type="ECO:0000256" key="1">
    <source>
        <dbReference type="ARBA" id="ARBA00004651"/>
    </source>
</evidence>
<dbReference type="InterPro" id="IPR019108">
    <property type="entry name" value="Caa3_assmbl_CtaG-rel"/>
</dbReference>
<comment type="subcellular location">
    <subcellularLocation>
        <location evidence="1">Cell membrane</location>
        <topology evidence="1">Multi-pass membrane protein</topology>
    </subcellularLocation>
</comment>
<protein>
    <submittedName>
        <fullName evidence="7">Uncharacterized protein</fullName>
    </submittedName>
</protein>
<gene>
    <name evidence="7" type="ORF">AVDCRST_MAG05-1588</name>
</gene>
<accession>A0A6J4RZV3</accession>
<feature type="transmembrane region" description="Helical" evidence="6">
    <location>
        <begin position="39"/>
        <end position="65"/>
    </location>
</feature>
<feature type="non-terminal residue" evidence="7">
    <location>
        <position position="1"/>
    </location>
</feature>